<evidence type="ECO:0000313" key="3">
    <source>
        <dbReference type="Proteomes" id="UP000284842"/>
    </source>
</evidence>
<dbReference type="AlphaFoldDB" id="A0A409YNY7"/>
<dbReference type="EMBL" id="NHTK01000902">
    <property type="protein sequence ID" value="PPR04722.1"/>
    <property type="molecule type" value="Genomic_DNA"/>
</dbReference>
<accession>A0A409YNY7</accession>
<proteinExistence type="predicted"/>
<dbReference type="InParanoid" id="A0A409YNY7"/>
<protein>
    <submittedName>
        <fullName evidence="2">Uncharacterized protein</fullName>
    </submittedName>
</protein>
<evidence type="ECO:0000256" key="1">
    <source>
        <dbReference type="SAM" id="MobiDB-lite"/>
    </source>
</evidence>
<organism evidence="2 3">
    <name type="scientific">Panaeolus cyanescens</name>
    <dbReference type="NCBI Taxonomy" id="181874"/>
    <lineage>
        <taxon>Eukaryota</taxon>
        <taxon>Fungi</taxon>
        <taxon>Dikarya</taxon>
        <taxon>Basidiomycota</taxon>
        <taxon>Agaricomycotina</taxon>
        <taxon>Agaricomycetes</taxon>
        <taxon>Agaricomycetidae</taxon>
        <taxon>Agaricales</taxon>
        <taxon>Agaricineae</taxon>
        <taxon>Galeropsidaceae</taxon>
        <taxon>Panaeolus</taxon>
    </lineage>
</organism>
<feature type="region of interest" description="Disordered" evidence="1">
    <location>
        <begin position="108"/>
        <end position="137"/>
    </location>
</feature>
<gene>
    <name evidence="2" type="ORF">CVT24_011845</name>
</gene>
<evidence type="ECO:0000313" key="2">
    <source>
        <dbReference type="EMBL" id="PPR04722.1"/>
    </source>
</evidence>
<feature type="compositionally biased region" description="Basic and acidic residues" evidence="1">
    <location>
        <begin position="110"/>
        <end position="119"/>
    </location>
</feature>
<comment type="caution">
    <text evidence="2">The sequence shown here is derived from an EMBL/GenBank/DDBJ whole genome shotgun (WGS) entry which is preliminary data.</text>
</comment>
<name>A0A409YNY7_9AGAR</name>
<sequence>MSARDLVDSYHHSRSYESQQLDNLISRNLGPEGAASETHADADIQAAAHHNMYKGNPLFVRYAKAKVRIIELLRKLRDSRQNRFAPIAKDKLDRKLQHLNNLSKQPVPLETRKKSEAWRKLKQSLQQGNDPTGEVPRAEARVKRLELIDTSPPDSQQYIQAVKQETQDNDGSV</sequence>
<reference evidence="2 3" key="1">
    <citation type="journal article" date="2018" name="Evol. Lett.">
        <title>Horizontal gene cluster transfer increased hallucinogenic mushroom diversity.</title>
        <authorList>
            <person name="Reynolds H.T."/>
            <person name="Vijayakumar V."/>
            <person name="Gluck-Thaler E."/>
            <person name="Korotkin H.B."/>
            <person name="Matheny P.B."/>
            <person name="Slot J.C."/>
        </authorList>
    </citation>
    <scope>NUCLEOTIDE SEQUENCE [LARGE SCALE GENOMIC DNA]</scope>
    <source>
        <strain evidence="2 3">2629</strain>
    </source>
</reference>
<dbReference type="Proteomes" id="UP000284842">
    <property type="component" value="Unassembled WGS sequence"/>
</dbReference>
<keyword evidence="3" id="KW-1185">Reference proteome</keyword>